<sequence length="420" mass="46666">MPVDDNRDDNNDYETTRERIINTFAGFSGNTNNMIGSGVFSAPGIVLQKVGSPWTAIILWIVGAIMNVCGALTYVELGNMIQEGGGEIGYLREGFPVPYRPVTTAAVLQGATNFFLFTVIDYPEKCEYDEYFHPKGWSREFFISKIIGLILLAIVTTSKLNTEESIWSMGFEKPTPAIIASALVPIIFAGNGWNNLNFALDEFQNPARNLVHSSCANILTNVALFSTVKKSDAIKTRQSFSLFLARSFAKEIADDKLARALSFFAIISALGAVSAFVWSSGSRIIVAASRLNYIPFLSGKFVKWSTKFDTPHAALLTQRIRREPRTFKVWVIVPITFILISLFVLSFSGIHVVPVISNNDGDCGSSSHSIAEYWKILATLLCLVIGAVSWNFLYYIPWIKRGAKRRDIELNQLDKDPEIL</sequence>
<evidence type="ECO:0000256" key="4">
    <source>
        <dbReference type="ARBA" id="ARBA00023136"/>
    </source>
</evidence>
<reference evidence="6" key="1">
    <citation type="submission" date="2021-06" db="EMBL/GenBank/DDBJ databases">
        <authorList>
            <person name="Kallberg Y."/>
            <person name="Tangrot J."/>
            <person name="Rosling A."/>
        </authorList>
    </citation>
    <scope>NUCLEOTIDE SEQUENCE</scope>
    <source>
        <strain evidence="6">AZ414A</strain>
    </source>
</reference>
<dbReference type="EMBL" id="CAJVPK010000870">
    <property type="protein sequence ID" value="CAG8555891.1"/>
    <property type="molecule type" value="Genomic_DNA"/>
</dbReference>
<evidence type="ECO:0000313" key="6">
    <source>
        <dbReference type="EMBL" id="CAG8555891.1"/>
    </source>
</evidence>
<dbReference type="Gene3D" id="1.20.1740.10">
    <property type="entry name" value="Amino acid/polyamine transporter I"/>
    <property type="match status" value="1"/>
</dbReference>
<evidence type="ECO:0000256" key="5">
    <source>
        <dbReference type="SAM" id="Phobius"/>
    </source>
</evidence>
<keyword evidence="2 5" id="KW-0812">Transmembrane</keyword>
<feature type="transmembrane region" description="Helical" evidence="5">
    <location>
        <begin position="373"/>
        <end position="396"/>
    </location>
</feature>
<proteinExistence type="predicted"/>
<dbReference type="PIRSF" id="PIRSF006060">
    <property type="entry name" value="AA_transporter"/>
    <property type="match status" value="1"/>
</dbReference>
<evidence type="ECO:0000256" key="2">
    <source>
        <dbReference type="ARBA" id="ARBA00022692"/>
    </source>
</evidence>
<dbReference type="PANTHER" id="PTHR11785">
    <property type="entry name" value="AMINO ACID TRANSPORTER"/>
    <property type="match status" value="1"/>
</dbReference>
<feature type="transmembrane region" description="Helical" evidence="5">
    <location>
        <begin position="174"/>
        <end position="193"/>
    </location>
</feature>
<evidence type="ECO:0000313" key="7">
    <source>
        <dbReference type="Proteomes" id="UP000789706"/>
    </source>
</evidence>
<dbReference type="InterPro" id="IPR050598">
    <property type="entry name" value="AminoAcid_Transporter"/>
</dbReference>
<gene>
    <name evidence="6" type="ORF">DEBURN_LOCUS7337</name>
</gene>
<comment type="caution">
    <text evidence="6">The sequence shown here is derived from an EMBL/GenBank/DDBJ whole genome shotgun (WGS) entry which is preliminary data.</text>
</comment>
<dbReference type="Proteomes" id="UP000789706">
    <property type="component" value="Unassembled WGS sequence"/>
</dbReference>
<dbReference type="OrthoDB" id="10062876at2759"/>
<dbReference type="AlphaFoldDB" id="A0A9N9FTV3"/>
<dbReference type="Pfam" id="PF13520">
    <property type="entry name" value="AA_permease_2"/>
    <property type="match status" value="2"/>
</dbReference>
<keyword evidence="7" id="KW-1185">Reference proteome</keyword>
<keyword evidence="4 5" id="KW-0472">Membrane</keyword>
<protein>
    <submittedName>
        <fullName evidence="6">10566_t:CDS:1</fullName>
    </submittedName>
</protein>
<name>A0A9N9FTV3_9GLOM</name>
<comment type="subcellular location">
    <subcellularLocation>
        <location evidence="1">Membrane</location>
        <topology evidence="1">Multi-pass membrane protein</topology>
    </subcellularLocation>
</comment>
<evidence type="ECO:0000256" key="1">
    <source>
        <dbReference type="ARBA" id="ARBA00004141"/>
    </source>
</evidence>
<keyword evidence="3 5" id="KW-1133">Transmembrane helix</keyword>
<feature type="transmembrane region" description="Helical" evidence="5">
    <location>
        <begin position="141"/>
        <end position="162"/>
    </location>
</feature>
<dbReference type="InterPro" id="IPR002293">
    <property type="entry name" value="AA/rel_permease1"/>
</dbReference>
<feature type="transmembrane region" description="Helical" evidence="5">
    <location>
        <begin position="329"/>
        <end position="353"/>
    </location>
</feature>
<evidence type="ECO:0000256" key="3">
    <source>
        <dbReference type="ARBA" id="ARBA00022989"/>
    </source>
</evidence>
<feature type="transmembrane region" description="Helical" evidence="5">
    <location>
        <begin position="57"/>
        <end position="75"/>
    </location>
</feature>
<dbReference type="PANTHER" id="PTHR11785:SF512">
    <property type="entry name" value="SOBREMESA, ISOFORM B"/>
    <property type="match status" value="1"/>
</dbReference>
<dbReference type="GO" id="GO:0016020">
    <property type="term" value="C:membrane"/>
    <property type="evidence" value="ECO:0007669"/>
    <property type="project" value="UniProtKB-SubCell"/>
</dbReference>
<accession>A0A9N9FTV3</accession>
<organism evidence="6 7">
    <name type="scientific">Diversispora eburnea</name>
    <dbReference type="NCBI Taxonomy" id="1213867"/>
    <lineage>
        <taxon>Eukaryota</taxon>
        <taxon>Fungi</taxon>
        <taxon>Fungi incertae sedis</taxon>
        <taxon>Mucoromycota</taxon>
        <taxon>Glomeromycotina</taxon>
        <taxon>Glomeromycetes</taxon>
        <taxon>Diversisporales</taxon>
        <taxon>Diversisporaceae</taxon>
        <taxon>Diversispora</taxon>
    </lineage>
</organism>
<dbReference type="GO" id="GO:0015179">
    <property type="term" value="F:L-amino acid transmembrane transporter activity"/>
    <property type="evidence" value="ECO:0007669"/>
    <property type="project" value="TreeGrafter"/>
</dbReference>